<comment type="caution">
    <text evidence="1">The sequence shown here is derived from an EMBL/GenBank/DDBJ whole genome shotgun (WGS) entry which is preliminary data.</text>
</comment>
<name>A0AAW7MEM5_9STAP</name>
<protein>
    <submittedName>
        <fullName evidence="1">Alpha/beta hydrolase-fold protein</fullName>
    </submittedName>
</protein>
<gene>
    <name evidence="1" type="ORF">QYH67_09500</name>
</gene>
<sequence>MTTFKPGEVTRVNFTSDILNRDITLSIYLPKDYSALRQYKIIFCFDGRDFLSFGQIHRKYEKLRQTKRIDDAIFVGFHYESVDKRREEFHPQGDKAPLTVKTMAQELLPYVEAQFPTYHLANSRILLGDSLAGSIALLTALSYPRIFSQVGVLSPQHDDVLTQLLDRCQFKSNLTIWQAVGKEESDFALPTTGKRADFLTPNRTLHEHIAATEITHHYEEFEGGHRWKSWQGILDDLLLYFLSDEHA</sequence>
<dbReference type="GO" id="GO:0016787">
    <property type="term" value="F:hydrolase activity"/>
    <property type="evidence" value="ECO:0007669"/>
    <property type="project" value="UniProtKB-KW"/>
</dbReference>
<dbReference type="PANTHER" id="PTHR48098">
    <property type="entry name" value="ENTEROCHELIN ESTERASE-RELATED"/>
    <property type="match status" value="1"/>
</dbReference>
<dbReference type="RefSeq" id="WP_301100061.1">
    <property type="nucleotide sequence ID" value="NZ_JAUHQC010000012.1"/>
</dbReference>
<dbReference type="SUPFAM" id="SSF53474">
    <property type="entry name" value="alpha/beta-Hydrolases"/>
    <property type="match status" value="1"/>
</dbReference>
<evidence type="ECO:0000313" key="1">
    <source>
        <dbReference type="EMBL" id="MDN4533790.1"/>
    </source>
</evidence>
<dbReference type="EMBL" id="JAUHQC010000012">
    <property type="protein sequence ID" value="MDN4533790.1"/>
    <property type="molecule type" value="Genomic_DNA"/>
</dbReference>
<proteinExistence type="predicted"/>
<dbReference type="Pfam" id="PF00756">
    <property type="entry name" value="Esterase"/>
    <property type="match status" value="1"/>
</dbReference>
<keyword evidence="1" id="KW-0378">Hydrolase</keyword>
<organism evidence="1 2">
    <name type="scientific">Staphylococcus auricularis</name>
    <dbReference type="NCBI Taxonomy" id="29379"/>
    <lineage>
        <taxon>Bacteria</taxon>
        <taxon>Bacillati</taxon>
        <taxon>Bacillota</taxon>
        <taxon>Bacilli</taxon>
        <taxon>Bacillales</taxon>
        <taxon>Staphylococcaceae</taxon>
        <taxon>Staphylococcus</taxon>
    </lineage>
</organism>
<dbReference type="Gene3D" id="3.40.50.1820">
    <property type="entry name" value="alpha/beta hydrolase"/>
    <property type="match status" value="1"/>
</dbReference>
<accession>A0AAW7MEM5</accession>
<dbReference type="PANTHER" id="PTHR48098:SF3">
    <property type="entry name" value="IRON(III) ENTEROBACTIN ESTERASE"/>
    <property type="match status" value="1"/>
</dbReference>
<dbReference type="Proteomes" id="UP001171687">
    <property type="component" value="Unassembled WGS sequence"/>
</dbReference>
<evidence type="ECO:0000313" key="2">
    <source>
        <dbReference type="Proteomes" id="UP001171687"/>
    </source>
</evidence>
<dbReference type="InterPro" id="IPR000801">
    <property type="entry name" value="Esterase-like"/>
</dbReference>
<reference evidence="1" key="1">
    <citation type="submission" date="2023-07" db="EMBL/GenBank/DDBJ databases">
        <title>Evaluation of the beneficial properties of pineapple isolates.</title>
        <authorList>
            <person name="Adefiranye O."/>
        </authorList>
    </citation>
    <scope>NUCLEOTIDE SEQUENCE</scope>
    <source>
        <strain evidence="1">PAPLE_T1</strain>
    </source>
</reference>
<dbReference type="InterPro" id="IPR050583">
    <property type="entry name" value="Mycobacterial_A85_antigen"/>
</dbReference>
<dbReference type="InterPro" id="IPR029058">
    <property type="entry name" value="AB_hydrolase_fold"/>
</dbReference>
<dbReference type="AlphaFoldDB" id="A0AAW7MEM5"/>